<organism evidence="1 2">
    <name type="scientific">Leisingera methylohalidivorans DSM 14336</name>
    <dbReference type="NCBI Taxonomy" id="999552"/>
    <lineage>
        <taxon>Bacteria</taxon>
        <taxon>Pseudomonadati</taxon>
        <taxon>Pseudomonadota</taxon>
        <taxon>Alphaproteobacteria</taxon>
        <taxon>Rhodobacterales</taxon>
        <taxon>Roseobacteraceae</taxon>
        <taxon>Leisingera</taxon>
    </lineage>
</organism>
<dbReference type="PATRIC" id="fig|999552.6.peg.1373"/>
<evidence type="ECO:0000313" key="2">
    <source>
        <dbReference type="Proteomes" id="UP000018780"/>
    </source>
</evidence>
<keyword evidence="2" id="KW-1185">Reference proteome</keyword>
<sequence>MSKTVRVNVRTAVNSAAIRRERRDGRDVLVVPSATLPDGVVMNGIRYPAEEIAKSFASLDRTPAPLGHPTMNGSFVSASAPEGMVRGFVGAWNENVRQEGGRVLLDKVIDVEFAKQLEGGKAVLNAIEKSEPVHTSTGLLCNLETCNGDQQDGAKSVARNIEFDHDAILLGEDGAATPDQGVGMLVNKAVDQDGKEIEVINSAYDEVDRELDWAADQAARAAERLARAPATERIKSAILEALGFPAREQPLNKGEAEMADEKQLEELSVKVNTLSETVEGLVKGLPDLIGNAVKPLTDNLAEIQNTQKAKDEAEKAVLVNKVVKGGLLSEDDAKATPLNTLRALAPKAEPGKAAALNGAFGGTQSGDEFADYDLNKVIDGEAK</sequence>
<dbReference type="AlphaFoldDB" id="V9VT13"/>
<dbReference type="KEGG" id="lmd:METH_06825"/>
<dbReference type="RefSeq" id="WP_024089642.1">
    <property type="nucleotide sequence ID" value="NC_023135.1"/>
</dbReference>
<dbReference type="STRING" id="999552.METH_06825"/>
<gene>
    <name evidence="1" type="ORF">METH_06825</name>
</gene>
<protein>
    <submittedName>
        <fullName evidence="1">Uncharacterized protein</fullName>
    </submittedName>
</protein>
<dbReference type="OrthoDB" id="6504138at2"/>
<name>V9VT13_9RHOB</name>
<accession>V9VT13</accession>
<evidence type="ECO:0000313" key="1">
    <source>
        <dbReference type="EMBL" id="AHD00470.1"/>
    </source>
</evidence>
<dbReference type="EMBL" id="CP006773">
    <property type="protein sequence ID" value="AHD00470.1"/>
    <property type="molecule type" value="Genomic_DNA"/>
</dbReference>
<dbReference type="Proteomes" id="UP000018780">
    <property type="component" value="Chromosome"/>
</dbReference>
<dbReference type="HOGENOM" id="CLU_058036_0_0_5"/>
<proteinExistence type="predicted"/>
<reference evidence="1 2" key="1">
    <citation type="submission" date="2013-09" db="EMBL/GenBank/DDBJ databases">
        <authorList>
            <consortium name="DOE Joint Genome Institute"/>
            <person name="Klenk H.-P."/>
            <person name="Huntemann M."/>
            <person name="Han J."/>
            <person name="Chen A."/>
            <person name="Kyrpides N."/>
            <person name="Mavromatis K."/>
            <person name="Markowitz V."/>
            <person name="Palaniappan K."/>
            <person name="Ivanova N."/>
            <person name="Schaumberg A."/>
            <person name="Pati A."/>
            <person name="Liolios K."/>
            <person name="Nordberg H.P."/>
            <person name="Cantor M.N."/>
            <person name="Hua S.X."/>
            <person name="Woyke T."/>
        </authorList>
    </citation>
    <scope>NUCLEOTIDE SEQUENCE [LARGE SCALE GENOMIC DNA]</scope>
    <source>
        <strain evidence="1 2">DSM 14336</strain>
    </source>
</reference>